<dbReference type="SMART" id="SM00487">
    <property type="entry name" value="DEXDc"/>
    <property type="match status" value="1"/>
</dbReference>
<dbReference type="Gene3D" id="1.10.3380.30">
    <property type="match status" value="1"/>
</dbReference>
<reference evidence="12" key="2">
    <citation type="submission" date="2025-08" db="UniProtKB">
        <authorList>
            <consortium name="Ensembl"/>
        </authorList>
    </citation>
    <scope>IDENTIFICATION</scope>
</reference>
<feature type="compositionally biased region" description="Basic and acidic residues" evidence="9">
    <location>
        <begin position="259"/>
        <end position="269"/>
    </location>
</feature>
<keyword evidence="13" id="KW-1185">Reference proteome</keyword>
<dbReference type="PROSITE" id="PS51192">
    <property type="entry name" value="HELICASE_ATP_BIND_1"/>
    <property type="match status" value="1"/>
</dbReference>
<dbReference type="InterPro" id="IPR027417">
    <property type="entry name" value="P-loop_NTPase"/>
</dbReference>
<organism evidence="12 13">
    <name type="scientific">Coturnix japonica</name>
    <name type="common">Japanese quail</name>
    <name type="synonym">Coturnix coturnix japonica</name>
    <dbReference type="NCBI Taxonomy" id="93934"/>
    <lineage>
        <taxon>Eukaryota</taxon>
        <taxon>Metazoa</taxon>
        <taxon>Chordata</taxon>
        <taxon>Craniata</taxon>
        <taxon>Vertebrata</taxon>
        <taxon>Euteleostomi</taxon>
        <taxon>Archelosauria</taxon>
        <taxon>Archosauria</taxon>
        <taxon>Dinosauria</taxon>
        <taxon>Saurischia</taxon>
        <taxon>Theropoda</taxon>
        <taxon>Coelurosauria</taxon>
        <taxon>Aves</taxon>
        <taxon>Neognathae</taxon>
        <taxon>Galloanserae</taxon>
        <taxon>Galliformes</taxon>
        <taxon>Phasianidae</taxon>
        <taxon>Perdicinae</taxon>
        <taxon>Coturnix</taxon>
    </lineage>
</organism>
<name>A0A8C2Y864_COTJA</name>
<reference evidence="12" key="1">
    <citation type="submission" date="2015-11" db="EMBL/GenBank/DDBJ databases">
        <authorList>
            <consortium name="International Coturnix japonica Genome Analysis Consortium"/>
            <person name="Warren W."/>
            <person name="Burt D.W."/>
            <person name="Antin P.B."/>
            <person name="Lanford R."/>
            <person name="Gros J."/>
            <person name="Wilson R.K."/>
        </authorList>
    </citation>
    <scope>NUCLEOTIDE SEQUENCE [LARGE SCALE GENOMIC DNA]</scope>
</reference>
<dbReference type="InterPro" id="IPR025696">
    <property type="entry name" value="Beta-barrel_MTR4"/>
</dbReference>
<dbReference type="AlphaFoldDB" id="A0A8C2Y864"/>
<dbReference type="FunFam" id="3.40.50.300:FF:000354">
    <property type="entry name" value="ATP-dependent RNA helicase SKI2"/>
    <property type="match status" value="1"/>
</dbReference>
<comment type="subcellular location">
    <subcellularLocation>
        <location evidence="1">Cytoplasm</location>
    </subcellularLocation>
</comment>
<dbReference type="GO" id="GO:0070478">
    <property type="term" value="P:nuclear-transcribed mRNA catabolic process, 3'-5' exonucleolytic nonsense-mediated decay"/>
    <property type="evidence" value="ECO:0007669"/>
    <property type="project" value="Ensembl"/>
</dbReference>
<dbReference type="GO" id="GO:0003723">
    <property type="term" value="F:RNA binding"/>
    <property type="evidence" value="ECO:0007669"/>
    <property type="project" value="UniProtKB-KW"/>
</dbReference>
<dbReference type="InterPro" id="IPR050699">
    <property type="entry name" value="RNA-DNA_Helicase"/>
</dbReference>
<dbReference type="GO" id="GO:0016787">
    <property type="term" value="F:hydrolase activity"/>
    <property type="evidence" value="ECO:0007669"/>
    <property type="project" value="UniProtKB-KW"/>
</dbReference>
<evidence type="ECO:0000313" key="12">
    <source>
        <dbReference type="Ensembl" id="ENSCJPP00005007510.1"/>
    </source>
</evidence>
<evidence type="ECO:0000256" key="1">
    <source>
        <dbReference type="ARBA" id="ARBA00004496"/>
    </source>
</evidence>
<feature type="compositionally biased region" description="Pro residues" evidence="9">
    <location>
        <begin position="277"/>
        <end position="292"/>
    </location>
</feature>
<dbReference type="InterPro" id="IPR012961">
    <property type="entry name" value="Ski2/MTR4_C"/>
</dbReference>
<dbReference type="GO" id="GO:0034458">
    <property type="term" value="F:3'-5' RNA helicase activity"/>
    <property type="evidence" value="ECO:0007669"/>
    <property type="project" value="Ensembl"/>
</dbReference>
<dbReference type="PANTHER" id="PTHR12131:SF1">
    <property type="entry name" value="ATP-DEPENDENT RNA HELICASE SUPV3L1, MITOCHONDRIAL-RELATED"/>
    <property type="match status" value="1"/>
</dbReference>
<dbReference type="PROSITE" id="PS51194">
    <property type="entry name" value="HELICASE_CTER"/>
    <property type="match status" value="1"/>
</dbReference>
<sequence>MGRGRVCGPCGGCEDLWGLWSLWRGLCGAWRGCTVLWGSDSPLCYFALSPPIALPPPGPLHLPLALLELGCAGRYELLPGPAPPRSTLPQGLPPFAPSLTEELEQRFLGTPSWLPPHQHERAQRCWTRVPNPRALFVLEPTPVHSSMRALRDPGTGALQGEHPQTPPPFNTCCPPFCVSPKADPYPRPLTPIFVTFPGGLEEPPLELLHTQGPNEENLDFENDLLTIPPGLKRGVEFQPRGAPSLCSVLGALDSLELERAEEEEKKEGEAAGGGAPSQPPPDKGGLPSPTPPLRRADSLEELVLVPPTTATPPALPQSEEEEWAVEEDCSVPVENFEEKIPDPAFKWPFRPDAFQQRAALCLERGQSLLVAAHTSAGKTAVAEYAIALARRHMTRAIYTSPIKALSNQKFRDFRATFGDVGLLTGDVQLRPDASCLIMTTEILRSMLYNGSEVLRELEWVIFDEVHYINDAERGVVWEETLILLPEHVGLVLLSATIPNALEFAQWVGRTKRRRLRVLSTRRRPVPLEHYLYTGGGGPPSPHDLFLLLDASGGFSTQGYYAAVEAQKQRASKHSQSFGAKQPHGGGSGPGQDRAMWHSLVALLQAQGQLPAVAFTFSRGRCDANATALGRIDLSSAAEKGRVRSFVRRCLARLRGGDRCLPQVLQMSELLERGIGVHHSGVLPLLKEVVEMLFSQGLVKLLFATETFAMGVNMPARTVVFDSIRKHDGNNFRDLLPGEYVQMSGRAGRRGLDRTGTVIILCRGTVPDMADLHRHTLSILQRAAALSVEGLMRNSFGEFPLRRRAQRRVAELQQELAALGEPPDKETLDDLPQYHEAVQGLLEARAELQRRVAQSVAGLKALAPGRVVVVCTPQHRNALGLILQVQPPPQSTPTSPKVTPEHSNITLQHLHVLKITPEDNEFGVGVFFPLGLFIGGVCGGSGAPWCFIPPFISSRKDPPSPELLSALQELLRMAGGAPGGLPLLDPVGALQLRDPPAVEAAARARSLGAALGGFRCVHGPRFPQLYSQFAARRRLQDQVEQLQYQLSDRSLLLLPEYRQRLGVLQALGYVADGGAVQLPGRVAALLSCHELLLTELLLGNVLSPLRPEEVAALLSCTVHPGRGEPPPKLPPNLQKGMEQIRAVAERVGRLQEEWGLPQSAEDYVGQFGFGLAEVVYEWARGMPFAALAALAPLQEGVVVRCIQRLEELCRELRRAARMLGDPGLAATMEAASGCIKRDIVFAASLYIQ</sequence>
<dbReference type="GO" id="GO:0005524">
    <property type="term" value="F:ATP binding"/>
    <property type="evidence" value="ECO:0007669"/>
    <property type="project" value="UniProtKB-KW"/>
</dbReference>
<reference evidence="12" key="3">
    <citation type="submission" date="2025-09" db="UniProtKB">
        <authorList>
            <consortium name="Ensembl"/>
        </authorList>
    </citation>
    <scope>IDENTIFICATION</scope>
</reference>
<dbReference type="FunFam" id="1.10.3380.30:FF:000001">
    <property type="entry name" value="Ski2 ATP-dependent RNA helicase"/>
    <property type="match status" value="1"/>
</dbReference>
<feature type="domain" description="Helicase C-terminal" evidence="11">
    <location>
        <begin position="641"/>
        <end position="795"/>
    </location>
</feature>
<keyword evidence="6" id="KW-0067">ATP-binding</keyword>
<dbReference type="InterPro" id="IPR011545">
    <property type="entry name" value="DEAD/DEAH_box_helicase_dom"/>
</dbReference>
<dbReference type="SMART" id="SM00490">
    <property type="entry name" value="HELICc"/>
    <property type="match status" value="1"/>
</dbReference>
<dbReference type="CDD" id="cd18795">
    <property type="entry name" value="SF2_C_Ski2"/>
    <property type="match status" value="1"/>
</dbReference>
<dbReference type="Gene3D" id="3.40.50.300">
    <property type="entry name" value="P-loop containing nucleotide triphosphate hydrolases"/>
    <property type="match status" value="2"/>
</dbReference>
<gene>
    <name evidence="12" type="primary">SKIC2</name>
</gene>
<keyword evidence="5" id="KW-0347">Helicase</keyword>
<dbReference type="Pfam" id="PF00271">
    <property type="entry name" value="Helicase_C"/>
    <property type="match status" value="1"/>
</dbReference>
<protein>
    <submittedName>
        <fullName evidence="12">SKI2 subunit of superkiller complex</fullName>
    </submittedName>
</protein>
<dbReference type="Pfam" id="PF13234">
    <property type="entry name" value="MTR4_beta-barrel"/>
    <property type="match status" value="1"/>
</dbReference>
<evidence type="ECO:0000256" key="9">
    <source>
        <dbReference type="SAM" id="MobiDB-lite"/>
    </source>
</evidence>
<dbReference type="Pfam" id="PF00270">
    <property type="entry name" value="DEAD"/>
    <property type="match status" value="1"/>
</dbReference>
<evidence type="ECO:0000313" key="13">
    <source>
        <dbReference type="Proteomes" id="UP000694412"/>
    </source>
</evidence>
<dbReference type="Pfam" id="PF08148">
    <property type="entry name" value="DSHCT"/>
    <property type="match status" value="1"/>
</dbReference>
<keyword evidence="4" id="KW-0378">Hydrolase</keyword>
<accession>A0A8C2Y864</accession>
<evidence type="ECO:0000256" key="3">
    <source>
        <dbReference type="ARBA" id="ARBA00022741"/>
    </source>
</evidence>
<evidence type="ECO:0000256" key="7">
    <source>
        <dbReference type="ARBA" id="ARBA00022884"/>
    </source>
</evidence>
<evidence type="ECO:0000256" key="6">
    <source>
        <dbReference type="ARBA" id="ARBA00022840"/>
    </source>
</evidence>
<dbReference type="PANTHER" id="PTHR12131">
    <property type="entry name" value="ATP-DEPENDENT RNA AND DNA HELICASE"/>
    <property type="match status" value="1"/>
</dbReference>
<dbReference type="InterPro" id="IPR001650">
    <property type="entry name" value="Helicase_C-like"/>
</dbReference>
<dbReference type="InterPro" id="IPR014001">
    <property type="entry name" value="Helicase_ATP-bd"/>
</dbReference>
<dbReference type="GO" id="GO:0055087">
    <property type="term" value="C:Ski complex"/>
    <property type="evidence" value="ECO:0007669"/>
    <property type="project" value="Ensembl"/>
</dbReference>
<feature type="region of interest" description="Disordered" evidence="9">
    <location>
        <begin position="259"/>
        <end position="294"/>
    </location>
</feature>
<evidence type="ECO:0000256" key="8">
    <source>
        <dbReference type="ARBA" id="ARBA00047984"/>
    </source>
</evidence>
<feature type="region of interest" description="Disordered" evidence="9">
    <location>
        <begin position="571"/>
        <end position="591"/>
    </location>
</feature>
<comment type="catalytic activity">
    <reaction evidence="8">
        <text>ATP + H2O = ADP + phosphate + H(+)</text>
        <dbReference type="Rhea" id="RHEA:13065"/>
        <dbReference type="ChEBI" id="CHEBI:15377"/>
        <dbReference type="ChEBI" id="CHEBI:15378"/>
        <dbReference type="ChEBI" id="CHEBI:30616"/>
        <dbReference type="ChEBI" id="CHEBI:43474"/>
        <dbReference type="ChEBI" id="CHEBI:456216"/>
        <dbReference type="EC" id="3.6.4.13"/>
    </reaction>
</comment>
<dbReference type="GO" id="GO:0072344">
    <property type="term" value="P:rescue of stalled ribosome"/>
    <property type="evidence" value="ECO:0007669"/>
    <property type="project" value="Ensembl"/>
</dbReference>
<evidence type="ECO:0000256" key="4">
    <source>
        <dbReference type="ARBA" id="ARBA00022801"/>
    </source>
</evidence>
<keyword evidence="2" id="KW-0963">Cytoplasm</keyword>
<evidence type="ECO:0000259" key="11">
    <source>
        <dbReference type="PROSITE" id="PS51194"/>
    </source>
</evidence>
<dbReference type="SUPFAM" id="SSF52540">
    <property type="entry name" value="P-loop containing nucleoside triphosphate hydrolases"/>
    <property type="match status" value="1"/>
</dbReference>
<dbReference type="GeneTree" id="ENSGT00940000158255"/>
<feature type="domain" description="Helicase ATP-binding" evidence="10">
    <location>
        <begin position="359"/>
        <end position="515"/>
    </location>
</feature>
<keyword evidence="3" id="KW-0547">Nucleotide-binding</keyword>
<evidence type="ECO:0000259" key="10">
    <source>
        <dbReference type="PROSITE" id="PS51192"/>
    </source>
</evidence>
<dbReference type="Proteomes" id="UP000694412">
    <property type="component" value="Chromosome 26"/>
</dbReference>
<evidence type="ECO:0000256" key="2">
    <source>
        <dbReference type="ARBA" id="ARBA00022490"/>
    </source>
</evidence>
<dbReference type="Ensembl" id="ENSCJPT00005011619.1">
    <property type="protein sequence ID" value="ENSCJPP00005007510.1"/>
    <property type="gene ID" value="ENSCJPG00005006849.1"/>
</dbReference>
<proteinExistence type="predicted"/>
<dbReference type="FunFam" id="3.40.50.300:FF:000447">
    <property type="entry name" value="helicase SKI2W isoform X2"/>
    <property type="match status" value="1"/>
</dbReference>
<evidence type="ECO:0000256" key="5">
    <source>
        <dbReference type="ARBA" id="ARBA00022806"/>
    </source>
</evidence>
<dbReference type="SMART" id="SM01142">
    <property type="entry name" value="DSHCT"/>
    <property type="match status" value="1"/>
</dbReference>
<keyword evidence="7" id="KW-0694">RNA-binding</keyword>